<keyword evidence="1" id="KW-0812">Transmembrane</keyword>
<gene>
    <name evidence="2" type="ORF">V6X73_06690</name>
</gene>
<dbReference type="Proteomes" id="UP001556709">
    <property type="component" value="Unassembled WGS sequence"/>
</dbReference>
<name>A0ABV3TCR9_9GAMM</name>
<dbReference type="RefSeq" id="WP_367959280.1">
    <property type="nucleotide sequence ID" value="NZ_JBAKFK010000003.1"/>
</dbReference>
<comment type="caution">
    <text evidence="2">The sequence shown here is derived from an EMBL/GenBank/DDBJ whole genome shotgun (WGS) entry which is preliminary data.</text>
</comment>
<organism evidence="2 3">
    <name type="scientific">Spiribacter pallidus</name>
    <dbReference type="NCBI Taxonomy" id="1987936"/>
    <lineage>
        <taxon>Bacteria</taxon>
        <taxon>Pseudomonadati</taxon>
        <taxon>Pseudomonadota</taxon>
        <taxon>Gammaproteobacteria</taxon>
        <taxon>Chromatiales</taxon>
        <taxon>Ectothiorhodospiraceae</taxon>
        <taxon>Spiribacter</taxon>
    </lineage>
</organism>
<sequence>MSGKAWRVFWRSLALLGVTGLALLILSARYDEVIADYRLKPLDNKPHLAHPKKTDRLATGVSVTQPVDWSRLQPHSLARFGDRPLCLSFYFATFGNADNVGVLDVVIDGEAQTAEAEVFVDELRDNRFHAVCFDALSLEAIARQPATVTITGRDSPAEQAVALWQDRENAGGEPFIVHRLLVKRPAPEAREDAYALLAIVSFTIAVLLMAAWRRP</sequence>
<protein>
    <submittedName>
        <fullName evidence="2">Uncharacterized protein</fullName>
    </submittedName>
</protein>
<evidence type="ECO:0000313" key="2">
    <source>
        <dbReference type="EMBL" id="MEX0469407.1"/>
    </source>
</evidence>
<keyword evidence="3" id="KW-1185">Reference proteome</keyword>
<proteinExistence type="predicted"/>
<reference evidence="2 3" key="1">
    <citation type="submission" date="2024-02" db="EMBL/GenBank/DDBJ databases">
        <title>New especies of Spiribacter isolated from saline water.</title>
        <authorList>
            <person name="Leon M.J."/>
            <person name="De La Haba R."/>
            <person name="Sanchez-Porro C."/>
            <person name="Ventosa A."/>
        </authorList>
    </citation>
    <scope>NUCLEOTIDE SEQUENCE [LARGE SCALE GENOMIC DNA]</scope>
    <source>
        <strain evidence="3">ag22IC6-390</strain>
    </source>
</reference>
<evidence type="ECO:0000256" key="1">
    <source>
        <dbReference type="SAM" id="Phobius"/>
    </source>
</evidence>
<dbReference type="EMBL" id="JBAKFM010000003">
    <property type="protein sequence ID" value="MEX0469407.1"/>
    <property type="molecule type" value="Genomic_DNA"/>
</dbReference>
<feature type="transmembrane region" description="Helical" evidence="1">
    <location>
        <begin position="193"/>
        <end position="212"/>
    </location>
</feature>
<keyword evidence="1" id="KW-0472">Membrane</keyword>
<keyword evidence="1" id="KW-1133">Transmembrane helix</keyword>
<evidence type="ECO:0000313" key="3">
    <source>
        <dbReference type="Proteomes" id="UP001556709"/>
    </source>
</evidence>
<accession>A0ABV3TCR9</accession>